<dbReference type="PANTHER" id="PTHR44163">
    <property type="entry name" value="U3 SMALL NUCLEOLAR RNA-ASSOCIATED PROTEIN 4 HOMOLOG"/>
    <property type="match status" value="1"/>
</dbReference>
<dbReference type="InterPro" id="IPR001680">
    <property type="entry name" value="WD40_rpt"/>
</dbReference>
<evidence type="ECO:0000313" key="3">
    <source>
        <dbReference type="Proteomes" id="UP000014500"/>
    </source>
</evidence>
<dbReference type="PhylomeDB" id="T1J505"/>
<organism evidence="2 3">
    <name type="scientific">Strigamia maritima</name>
    <name type="common">European centipede</name>
    <name type="synonym">Geophilus maritimus</name>
    <dbReference type="NCBI Taxonomy" id="126957"/>
    <lineage>
        <taxon>Eukaryota</taxon>
        <taxon>Metazoa</taxon>
        <taxon>Ecdysozoa</taxon>
        <taxon>Arthropoda</taxon>
        <taxon>Myriapoda</taxon>
        <taxon>Chilopoda</taxon>
        <taxon>Pleurostigmophora</taxon>
        <taxon>Geophilomorpha</taxon>
        <taxon>Linotaeniidae</taxon>
        <taxon>Strigamia</taxon>
    </lineage>
</organism>
<dbReference type="SMART" id="SM00320">
    <property type="entry name" value="WD40"/>
    <property type="match status" value="7"/>
</dbReference>
<dbReference type="AlphaFoldDB" id="T1J505"/>
<dbReference type="GO" id="GO:0030686">
    <property type="term" value="C:90S preribosome"/>
    <property type="evidence" value="ECO:0007669"/>
    <property type="project" value="InterPro"/>
</dbReference>
<name>T1J505_STRMM</name>
<accession>T1J505</accession>
<dbReference type="Proteomes" id="UP000014500">
    <property type="component" value="Unassembled WGS sequence"/>
</dbReference>
<evidence type="ECO:0000256" key="1">
    <source>
        <dbReference type="PROSITE-ProRule" id="PRU00221"/>
    </source>
</evidence>
<proteinExistence type="predicted"/>
<dbReference type="GO" id="GO:0032040">
    <property type="term" value="C:small-subunit processome"/>
    <property type="evidence" value="ECO:0007669"/>
    <property type="project" value="TreeGrafter"/>
</dbReference>
<dbReference type="PROSITE" id="PS50082">
    <property type="entry name" value="WD_REPEATS_2"/>
    <property type="match status" value="1"/>
</dbReference>
<dbReference type="GO" id="GO:0034455">
    <property type="term" value="C:t-UTP complex"/>
    <property type="evidence" value="ECO:0007669"/>
    <property type="project" value="TreeGrafter"/>
</dbReference>
<reference evidence="3" key="1">
    <citation type="submission" date="2011-05" db="EMBL/GenBank/DDBJ databases">
        <authorList>
            <person name="Richards S.R."/>
            <person name="Qu J."/>
            <person name="Jiang H."/>
            <person name="Jhangiani S.N."/>
            <person name="Agravi P."/>
            <person name="Goodspeed R."/>
            <person name="Gross S."/>
            <person name="Mandapat C."/>
            <person name="Jackson L."/>
            <person name="Mathew T."/>
            <person name="Pu L."/>
            <person name="Thornton R."/>
            <person name="Saada N."/>
            <person name="Wilczek-Boney K.B."/>
            <person name="Lee S."/>
            <person name="Kovar C."/>
            <person name="Wu Y."/>
            <person name="Scherer S.E."/>
            <person name="Worley K.C."/>
            <person name="Muzny D.M."/>
            <person name="Gibbs R."/>
        </authorList>
    </citation>
    <scope>NUCLEOTIDE SEQUENCE</scope>
    <source>
        <strain evidence="3">Brora</strain>
    </source>
</reference>
<dbReference type="eggNOG" id="KOG2048">
    <property type="taxonomic scope" value="Eukaryota"/>
</dbReference>
<dbReference type="GO" id="GO:0003723">
    <property type="term" value="F:RNA binding"/>
    <property type="evidence" value="ECO:0007669"/>
    <property type="project" value="TreeGrafter"/>
</dbReference>
<dbReference type="Pfam" id="PF00400">
    <property type="entry name" value="WD40"/>
    <property type="match status" value="2"/>
</dbReference>
<dbReference type="SUPFAM" id="SSF50978">
    <property type="entry name" value="WD40 repeat-like"/>
    <property type="match status" value="1"/>
</dbReference>
<sequence length="471" mass="53415">MGEYVVHNVKLYDFKPQAIHCLSFDETQSKLAVSRADNSIEIWDLQRSIYQEKFIPGNSTRSIESLKWVSKRLFSTGLQGDLTEYDLLRLCPKKSIYATPSACWCMDVNSVHTLLAIGTEEGYICLFDVDNKEAEYERALDKQEGRILCLAWHYSGEFIVSGSVDVLRIWSEENVVCASGVDSTIISFQPVFKRGESERANWVKSGIRSAHTHDIRALTFANYFLVSGGVDSYLNVIRYPEESRFFYSPLPQCPTVQVAKKTNIMLFRYPRHLELWKLGQADEQSHDGTDGTQCKLVELKAKENETIVCCDLSDDSQWLAYSTTTQLRLFQVVMETLDHNTQISLLRVRYIPPGCFPCHRMLFTPDSSKLVVVSDKAIIHVLSVDNIQPCLLHTLAPPTDIFKRIDSIHLLAVSSDCNYAATGDHLSNVFVYDLKKGKFHCALPKNAFQPTAMAFNPKTNDLVVTYCDKKV</sequence>
<keyword evidence="3" id="KW-1185">Reference proteome</keyword>
<dbReference type="PANTHER" id="PTHR44163:SF1">
    <property type="entry name" value="U3 SMALL NUCLEOLAR RNA-ASSOCIATED PROTEIN 4 HOMOLOG"/>
    <property type="match status" value="1"/>
</dbReference>
<dbReference type="GO" id="GO:0000462">
    <property type="term" value="P:maturation of SSU-rRNA from tricistronic rRNA transcript (SSU-rRNA, 5.8S rRNA, LSU-rRNA)"/>
    <property type="evidence" value="ECO:0007669"/>
    <property type="project" value="InterPro"/>
</dbReference>
<reference evidence="2" key="2">
    <citation type="submission" date="2015-02" db="UniProtKB">
        <authorList>
            <consortium name="EnsemblMetazoa"/>
        </authorList>
    </citation>
    <scope>IDENTIFICATION</scope>
</reference>
<dbReference type="Gene3D" id="2.130.10.10">
    <property type="entry name" value="YVTN repeat-like/Quinoprotein amine dehydrogenase"/>
    <property type="match status" value="2"/>
</dbReference>
<dbReference type="InterPro" id="IPR015943">
    <property type="entry name" value="WD40/YVTN_repeat-like_dom_sf"/>
</dbReference>
<dbReference type="HOGENOM" id="CLU_002392_3_1_1"/>
<dbReference type="InterPro" id="IPR036322">
    <property type="entry name" value="WD40_repeat_dom_sf"/>
</dbReference>
<dbReference type="InterPro" id="IPR046351">
    <property type="entry name" value="UTP4"/>
</dbReference>
<protein>
    <submittedName>
        <fullName evidence="2">Uncharacterized protein</fullName>
    </submittedName>
</protein>
<dbReference type="EMBL" id="JH431850">
    <property type="status" value="NOT_ANNOTATED_CDS"/>
    <property type="molecule type" value="Genomic_DNA"/>
</dbReference>
<feature type="repeat" description="WD" evidence="1">
    <location>
        <begin position="12"/>
        <end position="46"/>
    </location>
</feature>
<dbReference type="EnsemblMetazoa" id="SMAR008702-RA">
    <property type="protein sequence ID" value="SMAR008702-PA"/>
    <property type="gene ID" value="SMAR008702"/>
</dbReference>
<dbReference type="STRING" id="126957.T1J505"/>
<dbReference type="OMA" id="WLATINC"/>
<evidence type="ECO:0000313" key="2">
    <source>
        <dbReference type="EnsemblMetazoa" id="SMAR008702-PA"/>
    </source>
</evidence>
<keyword evidence="1" id="KW-0853">WD repeat</keyword>